<accession>A0A7D9LFF3</accession>
<name>A0A7D9LFF3_PARCT</name>
<evidence type="ECO:0000313" key="2">
    <source>
        <dbReference type="Proteomes" id="UP001152795"/>
    </source>
</evidence>
<reference evidence="1" key="1">
    <citation type="submission" date="2020-04" db="EMBL/GenBank/DDBJ databases">
        <authorList>
            <person name="Alioto T."/>
            <person name="Alioto T."/>
            <person name="Gomez Garrido J."/>
        </authorList>
    </citation>
    <scope>NUCLEOTIDE SEQUENCE</scope>
    <source>
        <strain evidence="1">A484AB</strain>
    </source>
</reference>
<dbReference type="EMBL" id="CACRXK020019453">
    <property type="protein sequence ID" value="CAB4033676.1"/>
    <property type="molecule type" value="Genomic_DNA"/>
</dbReference>
<organism evidence="1 2">
    <name type="scientific">Paramuricea clavata</name>
    <name type="common">Red gorgonian</name>
    <name type="synonym">Violescent sea-whip</name>
    <dbReference type="NCBI Taxonomy" id="317549"/>
    <lineage>
        <taxon>Eukaryota</taxon>
        <taxon>Metazoa</taxon>
        <taxon>Cnidaria</taxon>
        <taxon>Anthozoa</taxon>
        <taxon>Octocorallia</taxon>
        <taxon>Malacalcyonacea</taxon>
        <taxon>Plexauridae</taxon>
        <taxon>Paramuricea</taxon>
    </lineage>
</organism>
<dbReference type="PANTHER" id="PTHR46670">
    <property type="entry name" value="ENDO/EXONUCLEASE/PHOSPHATASE DOMAIN-CONTAINING PROTEIN"/>
    <property type="match status" value="1"/>
</dbReference>
<dbReference type="AlphaFoldDB" id="A0A7D9LFF3"/>
<dbReference type="Proteomes" id="UP001152795">
    <property type="component" value="Unassembled WGS sequence"/>
</dbReference>
<comment type="caution">
    <text evidence="1">The sequence shown here is derived from an EMBL/GenBank/DDBJ whole genome shotgun (WGS) entry which is preliminary data.</text>
</comment>
<keyword evidence="2" id="KW-1185">Reference proteome</keyword>
<sequence>MSNRKLKSINMRLFKEDLRLSDLCQQPPEELDDLTHSYNTTLKRMLDRHAPVQVRSVVVRPRVPWFTNGIREAKRERRKTERRWRTTNLDVDFQRFKRAKNRATYLMNRARSEFYSNLISENSGNQRKLFSITRKLFNQSNEMVFPPNCNMESFVDDMGTFFIRKITNLRAELACVDDCTYSNLGDPCVSSFEKFEPLEMEAVKHLVLESNTKSCSLDPIPTSMVKECLDELLPVLTSIINNCRSQKVVIDGVCSKKFDLSFGVPQGSCLGPLLFILYTSKLFKIIESHLPNAHCFADDTQLYLSFKPGTMLDEANAVRAMEACIAEATAGKG</sequence>
<evidence type="ECO:0000313" key="1">
    <source>
        <dbReference type="EMBL" id="CAB4033676.1"/>
    </source>
</evidence>
<protein>
    <submittedName>
        <fullName evidence="1">Uncharacterized protein</fullName>
    </submittedName>
</protein>
<dbReference type="OrthoDB" id="6158911at2759"/>
<proteinExistence type="predicted"/>
<gene>
    <name evidence="1" type="ORF">PACLA_8A059171</name>
</gene>
<dbReference type="PANTHER" id="PTHR46670:SF3">
    <property type="entry name" value="ENDONUCLEASE_EXONUCLEASE_PHOSPHATASE DOMAIN-CONTAINING PROTEIN"/>
    <property type="match status" value="1"/>
</dbReference>